<reference evidence="1 3" key="1">
    <citation type="submission" date="2015-11" db="EMBL/GenBank/DDBJ databases">
        <title>Genomic analysis of 38 Legionella species identifies large and diverse effector repertoires.</title>
        <authorList>
            <person name="Burstein D."/>
            <person name="Amaro F."/>
            <person name="Zusman T."/>
            <person name="Lifshitz Z."/>
            <person name="Cohen O."/>
            <person name="Gilbert J.A."/>
            <person name="Pupko T."/>
            <person name="Shuman H.A."/>
            <person name="Segal G."/>
        </authorList>
    </citation>
    <scope>NUCLEOTIDE SEQUENCE [LARGE SCALE GENOMIC DNA]</scope>
    <source>
        <strain evidence="1 3">ATCC 49507</strain>
    </source>
</reference>
<gene>
    <name evidence="1" type="ORF">Lqua_1133</name>
    <name evidence="2" type="ORF">NCTC12376_01663</name>
</gene>
<evidence type="ECO:0000313" key="1">
    <source>
        <dbReference type="EMBL" id="KTD50906.1"/>
    </source>
</evidence>
<evidence type="ECO:0000313" key="4">
    <source>
        <dbReference type="Proteomes" id="UP000254230"/>
    </source>
</evidence>
<organism evidence="2 4">
    <name type="scientific">Legionella quateirensis</name>
    <dbReference type="NCBI Taxonomy" id="45072"/>
    <lineage>
        <taxon>Bacteria</taxon>
        <taxon>Pseudomonadati</taxon>
        <taxon>Pseudomonadota</taxon>
        <taxon>Gammaproteobacteria</taxon>
        <taxon>Legionellales</taxon>
        <taxon>Legionellaceae</taxon>
        <taxon>Legionella</taxon>
    </lineage>
</organism>
<evidence type="ECO:0000313" key="2">
    <source>
        <dbReference type="EMBL" id="STY17848.1"/>
    </source>
</evidence>
<name>A0A378KWW4_9GAMM</name>
<protein>
    <submittedName>
        <fullName evidence="2">Uncharacterized protein</fullName>
    </submittedName>
</protein>
<dbReference type="AlphaFoldDB" id="A0A378KWW4"/>
<dbReference type="Proteomes" id="UP000054639">
    <property type="component" value="Unassembled WGS sequence"/>
</dbReference>
<evidence type="ECO:0000313" key="3">
    <source>
        <dbReference type="Proteomes" id="UP000054639"/>
    </source>
</evidence>
<keyword evidence="3" id="KW-1185">Reference proteome</keyword>
<accession>A0A378KWW4</accession>
<sequence length="71" mass="8356">MFNGYVHPKNNRLAARKRGLSGLLHYKTTLLPTHIPMLKITLRKHIYNNHYLILCFTNYDPKKYNSAEKAI</sequence>
<dbReference type="EMBL" id="UGOW01000001">
    <property type="protein sequence ID" value="STY17848.1"/>
    <property type="molecule type" value="Genomic_DNA"/>
</dbReference>
<dbReference type="Proteomes" id="UP000254230">
    <property type="component" value="Unassembled WGS sequence"/>
</dbReference>
<proteinExistence type="predicted"/>
<dbReference type="EMBL" id="LNYR01000012">
    <property type="protein sequence ID" value="KTD50906.1"/>
    <property type="molecule type" value="Genomic_DNA"/>
</dbReference>
<reference evidence="2 4" key="2">
    <citation type="submission" date="2018-06" db="EMBL/GenBank/DDBJ databases">
        <authorList>
            <consortium name="Pathogen Informatics"/>
            <person name="Doyle S."/>
        </authorList>
    </citation>
    <scope>NUCLEOTIDE SEQUENCE [LARGE SCALE GENOMIC DNA]</scope>
    <source>
        <strain evidence="2 4">NCTC12376</strain>
    </source>
</reference>